<reference evidence="1" key="1">
    <citation type="submission" date="2024-09" db="EMBL/GenBank/DDBJ databases">
        <title>Black Yeasts Isolated from many extreme environments.</title>
        <authorList>
            <person name="Coleine C."/>
            <person name="Stajich J.E."/>
            <person name="Selbmann L."/>
        </authorList>
    </citation>
    <scope>NUCLEOTIDE SEQUENCE</scope>
    <source>
        <strain evidence="1">CCFEE 5737</strain>
    </source>
</reference>
<dbReference type="Proteomes" id="UP001186974">
    <property type="component" value="Unassembled WGS sequence"/>
</dbReference>
<organism evidence="1 2">
    <name type="scientific">Coniosporium uncinatum</name>
    <dbReference type="NCBI Taxonomy" id="93489"/>
    <lineage>
        <taxon>Eukaryota</taxon>
        <taxon>Fungi</taxon>
        <taxon>Dikarya</taxon>
        <taxon>Ascomycota</taxon>
        <taxon>Pezizomycotina</taxon>
        <taxon>Dothideomycetes</taxon>
        <taxon>Dothideomycetes incertae sedis</taxon>
        <taxon>Coniosporium</taxon>
    </lineage>
</organism>
<protein>
    <submittedName>
        <fullName evidence="1">Uncharacterized protein</fullName>
    </submittedName>
</protein>
<name>A0ACC3CYE1_9PEZI</name>
<accession>A0ACC3CYE1</accession>
<evidence type="ECO:0000313" key="2">
    <source>
        <dbReference type="Proteomes" id="UP001186974"/>
    </source>
</evidence>
<sequence length="69" mass="8361">PEEILQEFMRVTGAREVPPTEEDREEMRRLRDMDERSGRDSERMREVNRKRRREEELMERARSEVGGGL</sequence>
<dbReference type="EMBL" id="JAWDJW010009688">
    <property type="protein sequence ID" value="KAK3057269.1"/>
    <property type="molecule type" value="Genomic_DNA"/>
</dbReference>
<feature type="non-terminal residue" evidence="1">
    <location>
        <position position="1"/>
    </location>
</feature>
<evidence type="ECO:0000313" key="1">
    <source>
        <dbReference type="EMBL" id="KAK3057269.1"/>
    </source>
</evidence>
<proteinExistence type="predicted"/>
<keyword evidence="2" id="KW-1185">Reference proteome</keyword>
<comment type="caution">
    <text evidence="1">The sequence shown here is derived from an EMBL/GenBank/DDBJ whole genome shotgun (WGS) entry which is preliminary data.</text>
</comment>
<gene>
    <name evidence="1" type="ORF">LTS18_011550</name>
</gene>